<evidence type="ECO:0000313" key="14">
    <source>
        <dbReference type="EMBL" id="QBF84448.1"/>
    </source>
</evidence>
<comment type="catalytic activity">
    <reaction evidence="1">
        <text>a ribonucleoside 3'-phosphate + H2O = a ribonucleoside + phosphate</text>
        <dbReference type="Rhea" id="RHEA:10144"/>
        <dbReference type="ChEBI" id="CHEBI:13197"/>
        <dbReference type="ChEBI" id="CHEBI:15377"/>
        <dbReference type="ChEBI" id="CHEBI:18254"/>
        <dbReference type="ChEBI" id="CHEBI:43474"/>
        <dbReference type="EC" id="3.1.3.6"/>
    </reaction>
</comment>
<evidence type="ECO:0000256" key="11">
    <source>
        <dbReference type="RuleBase" id="RU362119"/>
    </source>
</evidence>
<keyword evidence="9 11" id="KW-0378">Hydrolase</keyword>
<name>A0A411PLT5_9GAMM</name>
<keyword evidence="8 11" id="KW-0547">Nucleotide-binding</keyword>
<keyword evidence="7" id="KW-0732">Signal</keyword>
<dbReference type="SUPFAM" id="SSF55816">
    <property type="entry name" value="5'-nucleotidase (syn. UDP-sugar hydrolase), C-terminal domain"/>
    <property type="match status" value="1"/>
</dbReference>
<dbReference type="GO" id="GO:0009166">
    <property type="term" value="P:nucleotide catabolic process"/>
    <property type="evidence" value="ECO:0007669"/>
    <property type="project" value="InterPro"/>
</dbReference>
<evidence type="ECO:0000256" key="9">
    <source>
        <dbReference type="ARBA" id="ARBA00022801"/>
    </source>
</evidence>
<dbReference type="RefSeq" id="WP_130602569.1">
    <property type="nucleotide sequence ID" value="NZ_CP036200.1"/>
</dbReference>
<dbReference type="Gene3D" id="3.60.21.10">
    <property type="match status" value="1"/>
</dbReference>
<evidence type="ECO:0000256" key="3">
    <source>
        <dbReference type="ARBA" id="ARBA00001968"/>
    </source>
</evidence>
<evidence type="ECO:0000256" key="2">
    <source>
        <dbReference type="ARBA" id="ARBA00001730"/>
    </source>
</evidence>
<dbReference type="PROSITE" id="PS00786">
    <property type="entry name" value="5_NUCLEOTIDASE_2"/>
    <property type="match status" value="1"/>
</dbReference>
<dbReference type="PANTHER" id="PTHR11575:SF6">
    <property type="entry name" value="2',3'-CYCLIC-NUCLEOTIDE 2'-PHOSPHODIESTERASE_3'-NUCLEOTIDASE"/>
    <property type="match status" value="1"/>
</dbReference>
<dbReference type="PANTHER" id="PTHR11575">
    <property type="entry name" value="5'-NUCLEOTIDASE-RELATED"/>
    <property type="match status" value="1"/>
</dbReference>
<proteinExistence type="inferred from homology"/>
<comment type="catalytic activity">
    <reaction evidence="2">
        <text>a nucleoside 2',3'-cyclic phosphate + H2O = a nucleoside 3'-phosphate + H(+)</text>
        <dbReference type="Rhea" id="RHEA:19621"/>
        <dbReference type="ChEBI" id="CHEBI:15377"/>
        <dbReference type="ChEBI" id="CHEBI:15378"/>
        <dbReference type="ChEBI" id="CHEBI:66949"/>
        <dbReference type="ChEBI" id="CHEBI:66954"/>
        <dbReference type="EC" id="3.1.4.16"/>
    </reaction>
</comment>
<evidence type="ECO:0000256" key="8">
    <source>
        <dbReference type="ARBA" id="ARBA00022741"/>
    </source>
</evidence>
<dbReference type="InterPro" id="IPR004843">
    <property type="entry name" value="Calcineurin-like_PHP"/>
</dbReference>
<gene>
    <name evidence="14" type="ORF">EXU30_18595</name>
</gene>
<dbReference type="OrthoDB" id="9803927at2"/>
<comment type="similarity">
    <text evidence="5 11">Belongs to the 5'-nucleotidase family.</text>
</comment>
<dbReference type="Pfam" id="PF02872">
    <property type="entry name" value="5_nucleotid_C"/>
    <property type="match status" value="1"/>
</dbReference>
<evidence type="ECO:0000259" key="13">
    <source>
        <dbReference type="Pfam" id="PF02872"/>
    </source>
</evidence>
<keyword evidence="6" id="KW-0479">Metal-binding</keyword>
<dbReference type="AlphaFoldDB" id="A0A411PLT5"/>
<dbReference type="GO" id="GO:0008254">
    <property type="term" value="F:3'-nucleotidase activity"/>
    <property type="evidence" value="ECO:0007669"/>
    <property type="project" value="UniProtKB-EC"/>
</dbReference>
<dbReference type="GO" id="GO:0046872">
    <property type="term" value="F:metal ion binding"/>
    <property type="evidence" value="ECO:0007669"/>
    <property type="project" value="UniProtKB-KW"/>
</dbReference>
<comment type="cofactor">
    <cofactor evidence="3">
        <name>a divalent metal cation</name>
        <dbReference type="ChEBI" id="CHEBI:60240"/>
    </cofactor>
</comment>
<dbReference type="Proteomes" id="UP000291106">
    <property type="component" value="Chromosome"/>
</dbReference>
<dbReference type="PROSITE" id="PS51257">
    <property type="entry name" value="PROKAR_LIPOPROTEIN"/>
    <property type="match status" value="1"/>
</dbReference>
<evidence type="ECO:0000256" key="4">
    <source>
        <dbReference type="ARBA" id="ARBA00004196"/>
    </source>
</evidence>
<dbReference type="InterPro" id="IPR029052">
    <property type="entry name" value="Metallo-depent_PP-like"/>
</dbReference>
<evidence type="ECO:0000256" key="1">
    <source>
        <dbReference type="ARBA" id="ARBA00000527"/>
    </source>
</evidence>
<keyword evidence="15" id="KW-1185">Reference proteome</keyword>
<dbReference type="GO" id="GO:0030288">
    <property type="term" value="C:outer membrane-bounded periplasmic space"/>
    <property type="evidence" value="ECO:0007669"/>
    <property type="project" value="TreeGrafter"/>
</dbReference>
<feature type="domain" description="5'-Nucleotidase C-terminal" evidence="13">
    <location>
        <begin position="404"/>
        <end position="608"/>
    </location>
</feature>
<evidence type="ECO:0000313" key="15">
    <source>
        <dbReference type="Proteomes" id="UP000291106"/>
    </source>
</evidence>
<dbReference type="CDD" id="cd07410">
    <property type="entry name" value="MPP_CpdB_N"/>
    <property type="match status" value="1"/>
</dbReference>
<evidence type="ECO:0000256" key="6">
    <source>
        <dbReference type="ARBA" id="ARBA00022723"/>
    </source>
</evidence>
<reference evidence="14 15" key="1">
    <citation type="submission" date="2019-02" db="EMBL/GenBank/DDBJ databases">
        <title>Shewanella sp. D4-2 isolated from Dokdo Island.</title>
        <authorList>
            <person name="Baek K."/>
        </authorList>
    </citation>
    <scope>NUCLEOTIDE SEQUENCE [LARGE SCALE GENOMIC DNA]</scope>
    <source>
        <strain evidence="14 15">D4-2</strain>
    </source>
</reference>
<sequence length="708" mass="77964">MKTKLSQALSSRIPKILLVSSTIAFTGCGQNAQHEHTSTDLQTPIKKQAQVAQQAGKINLRILETSDLHTNIMDYDYYQSRVDPRIGLARTASLIKQHSNVDNVVLVDNGDLLQGSPMGDFIAHGFKHSNRLTDTHPAYKAMNTLNYSVGNIGNHEFNYGLDFLKQALSGAEFPYISANVLCKSDCWDNLKPGDNLFKPYLIEQKTVTDEHGNQHQLNIGYIGFVPPQILLWDKQNLDGRVDVLGIVESAEKFIPQMKAEGADIIVAIPHSGVGTPEAPTNVNDENATWALTLVDDIDAITFGHSHSVFPSATFEGLTGADLDKGTINGVAAVMPGRWGDNLGLIDLTLEQDGDSWKVVDSRAKALPIFDSKAASPELVAADASIHKAIAKEHQQTIDYVSQPIGHATSDMYSYLSLVQDDPTVQIVANAQIWKLKQNLPQQLKHLPVLSAASPFKAGGRHSTSADKDSYVQVAKGKLTYKNAADLYLYPNTLVAVKVTGAQVKDWLECSANQFNQIDPSSTAPQSLINWNDHRTYNFDVIDGEQGSLTYQIDVTQPNRFDGNCKLVDANANRIKSLSYMQNGKLLSGDAFAKQEFIVASNNYRAFGQKFAGTGSKHVVLELPDTNREALAQYISAETEKNGSVDPGADNNWDFANISTNTKLDIRFETQSSEQAEQFIKQYQQRKMTKLNDTDELGFAVYQIDLTEH</sequence>
<evidence type="ECO:0000256" key="7">
    <source>
        <dbReference type="ARBA" id="ARBA00022729"/>
    </source>
</evidence>
<comment type="subcellular location">
    <subcellularLocation>
        <location evidence="4">Cell envelope</location>
    </subcellularLocation>
</comment>
<dbReference type="InterPro" id="IPR006179">
    <property type="entry name" value="5_nucleotidase/apyrase"/>
</dbReference>
<feature type="domain" description="Calcineurin-like phosphoesterase" evidence="12">
    <location>
        <begin position="60"/>
        <end position="307"/>
    </location>
</feature>
<organism evidence="14 15">
    <name type="scientific">Shewanella maritima</name>
    <dbReference type="NCBI Taxonomy" id="2520507"/>
    <lineage>
        <taxon>Bacteria</taxon>
        <taxon>Pseudomonadati</taxon>
        <taxon>Pseudomonadota</taxon>
        <taxon>Gammaproteobacteria</taxon>
        <taxon>Alteromonadales</taxon>
        <taxon>Shewanellaceae</taxon>
        <taxon>Shewanella</taxon>
    </lineage>
</organism>
<dbReference type="KEGG" id="smai:EXU30_18595"/>
<dbReference type="PRINTS" id="PR01607">
    <property type="entry name" value="APYRASEFAMLY"/>
</dbReference>
<dbReference type="FunFam" id="3.90.780.10:FF:000002">
    <property type="entry name" value="Bifunctional 2',3'-cyclic-nucleotide 2'-phosphodiesterase/3'-nucleotidase"/>
    <property type="match status" value="1"/>
</dbReference>
<protein>
    <submittedName>
        <fullName evidence="14">Bifunctional 2',3'-cyclic-nucleotide 2'-phosphodiesterase/3'-nucleotidase</fullName>
    </submittedName>
</protein>
<dbReference type="GO" id="GO:0000166">
    <property type="term" value="F:nucleotide binding"/>
    <property type="evidence" value="ECO:0007669"/>
    <property type="project" value="UniProtKB-KW"/>
</dbReference>
<dbReference type="InterPro" id="IPR006146">
    <property type="entry name" value="5'-Nucleotdase_CS"/>
</dbReference>
<evidence type="ECO:0000259" key="12">
    <source>
        <dbReference type="Pfam" id="PF00149"/>
    </source>
</evidence>
<dbReference type="Gene3D" id="3.90.780.10">
    <property type="entry name" value="5'-Nucleotidase, C-terminal domain"/>
    <property type="match status" value="1"/>
</dbReference>
<dbReference type="EMBL" id="CP036200">
    <property type="protein sequence ID" value="QBF84448.1"/>
    <property type="molecule type" value="Genomic_DNA"/>
</dbReference>
<evidence type="ECO:0000256" key="10">
    <source>
        <dbReference type="ARBA" id="ARBA00023268"/>
    </source>
</evidence>
<dbReference type="InterPro" id="IPR041827">
    <property type="entry name" value="CpdB_N"/>
</dbReference>
<dbReference type="InterPro" id="IPR036907">
    <property type="entry name" value="5'-Nucleotdase_C_sf"/>
</dbReference>
<dbReference type="NCBIfam" id="NF006938">
    <property type="entry name" value="PRK09420.1"/>
    <property type="match status" value="1"/>
</dbReference>
<dbReference type="InterPro" id="IPR008334">
    <property type="entry name" value="5'-Nucleotdase_C"/>
</dbReference>
<evidence type="ECO:0000256" key="5">
    <source>
        <dbReference type="ARBA" id="ARBA00006654"/>
    </source>
</evidence>
<dbReference type="Pfam" id="PF00149">
    <property type="entry name" value="Metallophos"/>
    <property type="match status" value="1"/>
</dbReference>
<keyword evidence="10" id="KW-0511">Multifunctional enzyme</keyword>
<dbReference type="SUPFAM" id="SSF56300">
    <property type="entry name" value="Metallo-dependent phosphatases"/>
    <property type="match status" value="1"/>
</dbReference>
<dbReference type="GO" id="GO:0008663">
    <property type="term" value="F:2',3'-cyclic-nucleotide 2'-phosphodiesterase activity"/>
    <property type="evidence" value="ECO:0007669"/>
    <property type="project" value="UniProtKB-EC"/>
</dbReference>
<accession>A0A411PLT5</accession>